<organism evidence="1 2">
    <name type="scientific">Murimonas intestini</name>
    <dbReference type="NCBI Taxonomy" id="1337051"/>
    <lineage>
        <taxon>Bacteria</taxon>
        <taxon>Bacillati</taxon>
        <taxon>Bacillota</taxon>
        <taxon>Clostridia</taxon>
        <taxon>Lachnospirales</taxon>
        <taxon>Lachnospiraceae</taxon>
        <taxon>Murimonas</taxon>
    </lineage>
</organism>
<protein>
    <submittedName>
        <fullName evidence="1">Inositol transport system substrate-binding protein</fullName>
    </submittedName>
</protein>
<gene>
    <name evidence="1" type="ORF">C7383_10846</name>
</gene>
<dbReference type="Gene3D" id="3.90.1720.10">
    <property type="entry name" value="endopeptidase domain like (from Nostoc punctiforme)"/>
    <property type="match status" value="1"/>
</dbReference>
<evidence type="ECO:0000313" key="2">
    <source>
        <dbReference type="Proteomes" id="UP000245412"/>
    </source>
</evidence>
<evidence type="ECO:0000313" key="1">
    <source>
        <dbReference type="EMBL" id="PWJ74617.1"/>
    </source>
</evidence>
<proteinExistence type="predicted"/>
<dbReference type="Proteomes" id="UP000245412">
    <property type="component" value="Unassembled WGS sequence"/>
</dbReference>
<comment type="caution">
    <text evidence="1">The sequence shown here is derived from an EMBL/GenBank/DDBJ whole genome shotgun (WGS) entry which is preliminary data.</text>
</comment>
<accession>A0AB73T2H7</accession>
<dbReference type="AlphaFoldDB" id="A0AB73T2H7"/>
<dbReference type="SUPFAM" id="SSF54001">
    <property type="entry name" value="Cysteine proteinases"/>
    <property type="match status" value="1"/>
</dbReference>
<dbReference type="InterPro" id="IPR038765">
    <property type="entry name" value="Papain-like_cys_pep_sf"/>
</dbReference>
<name>A0AB73T2H7_9FIRM</name>
<sequence length="163" mass="19156">MKEINILLTKYSDCVSSLVYYVCGRSYTHASISLEEEPGKYYSFNYRGFAVETLEKHRKRGVKHSCCYRIQITEAAYKNIQDILRFFLAEKDSYRYTRLGVLCCVLHIPMHWKRHYFCSQFVAELLERSGAVTMRKTSSLFLPGDFIELIEGHLPYQRVDNLV</sequence>
<dbReference type="EMBL" id="QGGY01000008">
    <property type="protein sequence ID" value="PWJ74617.1"/>
    <property type="molecule type" value="Genomic_DNA"/>
</dbReference>
<reference evidence="1 2" key="1">
    <citation type="submission" date="2018-05" db="EMBL/GenBank/DDBJ databases">
        <authorList>
            <person name="Goeker M."/>
            <person name="Huntemann M."/>
            <person name="Clum A."/>
            <person name="Pillay M."/>
            <person name="Palaniappan K."/>
            <person name="Varghese N."/>
            <person name="Mikhailova N."/>
            <person name="Stamatis D."/>
            <person name="Reddy T."/>
            <person name="Daum C."/>
            <person name="Shapiro N."/>
            <person name="Ivanova N."/>
            <person name="Kyrpides N."/>
            <person name="Woyke T."/>
        </authorList>
    </citation>
    <scope>NUCLEOTIDE SEQUENCE [LARGE SCALE GENOMIC DNA]</scope>
    <source>
        <strain evidence="1 2">DSM 26524</strain>
    </source>
</reference>
<keyword evidence="2" id="KW-1185">Reference proteome</keyword>